<keyword evidence="2" id="KW-1185">Reference proteome</keyword>
<dbReference type="Proteomes" id="UP001158576">
    <property type="component" value="Chromosome PAR"/>
</dbReference>
<gene>
    <name evidence="1" type="ORF">OKIOD_LOCUS2139</name>
</gene>
<reference evidence="1 2" key="1">
    <citation type="submission" date="2021-04" db="EMBL/GenBank/DDBJ databases">
        <authorList>
            <person name="Bliznina A."/>
        </authorList>
    </citation>
    <scope>NUCLEOTIDE SEQUENCE [LARGE SCALE GENOMIC DNA]</scope>
</reference>
<proteinExistence type="predicted"/>
<organism evidence="1 2">
    <name type="scientific">Oikopleura dioica</name>
    <name type="common">Tunicate</name>
    <dbReference type="NCBI Taxonomy" id="34765"/>
    <lineage>
        <taxon>Eukaryota</taxon>
        <taxon>Metazoa</taxon>
        <taxon>Chordata</taxon>
        <taxon>Tunicata</taxon>
        <taxon>Appendicularia</taxon>
        <taxon>Copelata</taxon>
        <taxon>Oikopleuridae</taxon>
        <taxon>Oikopleura</taxon>
    </lineage>
</organism>
<sequence>MIFAPHPFCDNFFYRVLPMFDCVYVLGGVGKDLDRFSSRFEPRLAEKTNHRDEEASEEYKASTDQLSEYAKLPVQKEEFTNEMINCTDIKWQYHEHSTDIVFEILGIFIQCVALNFAVKSQKLIPLKRQKKIPKQIKV</sequence>
<accession>A0ABN7RRC1</accession>
<dbReference type="EMBL" id="OU015568">
    <property type="protein sequence ID" value="CAG5084219.1"/>
    <property type="molecule type" value="Genomic_DNA"/>
</dbReference>
<evidence type="ECO:0000313" key="1">
    <source>
        <dbReference type="EMBL" id="CAG5084219.1"/>
    </source>
</evidence>
<protein>
    <submittedName>
        <fullName evidence="1">Oidioi.mRNA.OKI2018_I69.PAR.g10581.t1.cds</fullName>
    </submittedName>
</protein>
<evidence type="ECO:0000313" key="2">
    <source>
        <dbReference type="Proteomes" id="UP001158576"/>
    </source>
</evidence>
<name>A0ABN7RRC1_OIKDI</name>